<proteinExistence type="inferred from homology"/>
<feature type="transmembrane region" description="Helical" evidence="9">
    <location>
        <begin position="174"/>
        <end position="205"/>
    </location>
</feature>
<keyword evidence="7 9" id="KW-1133">Transmembrane helix</keyword>
<keyword evidence="13" id="KW-1185">Reference proteome</keyword>
<evidence type="ECO:0000256" key="7">
    <source>
        <dbReference type="ARBA" id="ARBA00022989"/>
    </source>
</evidence>
<keyword evidence="6" id="KW-0406">Ion transport</keyword>
<keyword evidence="3" id="KW-0813">Transport</keyword>
<evidence type="ECO:0000256" key="1">
    <source>
        <dbReference type="ARBA" id="ARBA00004141"/>
    </source>
</evidence>
<evidence type="ECO:0000259" key="11">
    <source>
        <dbReference type="Pfam" id="PF16916"/>
    </source>
</evidence>
<dbReference type="GO" id="GO:0006829">
    <property type="term" value="P:zinc ion transport"/>
    <property type="evidence" value="ECO:0007669"/>
    <property type="project" value="UniProtKB-KW"/>
</dbReference>
<dbReference type="InterPro" id="IPR050291">
    <property type="entry name" value="CDF_Transporter"/>
</dbReference>
<dbReference type="PATRIC" id="fig|381306.5.peg.847"/>
<dbReference type="InterPro" id="IPR036837">
    <property type="entry name" value="Cation_efflux_CTD_sf"/>
</dbReference>
<evidence type="ECO:0000256" key="3">
    <source>
        <dbReference type="ARBA" id="ARBA00022448"/>
    </source>
</evidence>
<dbReference type="NCBIfam" id="TIGR01297">
    <property type="entry name" value="CDF"/>
    <property type="match status" value="1"/>
</dbReference>
<dbReference type="Gene3D" id="1.20.1510.10">
    <property type="entry name" value="Cation efflux protein transmembrane domain"/>
    <property type="match status" value="1"/>
</dbReference>
<dbReference type="FunFam" id="1.20.1510.10:FF:000006">
    <property type="entry name" value="Divalent cation efflux transporter"/>
    <property type="match status" value="1"/>
</dbReference>
<feature type="transmembrane region" description="Helical" evidence="9">
    <location>
        <begin position="93"/>
        <end position="114"/>
    </location>
</feature>
<evidence type="ECO:0000256" key="8">
    <source>
        <dbReference type="ARBA" id="ARBA00023136"/>
    </source>
</evidence>
<dbReference type="Pfam" id="PF16916">
    <property type="entry name" value="ZT_dimer"/>
    <property type="match status" value="2"/>
</dbReference>
<dbReference type="PANTHER" id="PTHR43840:SF15">
    <property type="entry name" value="MITOCHONDRIAL METAL TRANSPORTER 1-RELATED"/>
    <property type="match status" value="1"/>
</dbReference>
<feature type="transmembrane region" description="Helical" evidence="9">
    <location>
        <begin position="126"/>
        <end position="144"/>
    </location>
</feature>
<evidence type="ECO:0000313" key="13">
    <source>
        <dbReference type="Proteomes" id="UP000183104"/>
    </source>
</evidence>
<dbReference type="InterPro" id="IPR027469">
    <property type="entry name" value="Cation_efflux_TMD_sf"/>
</dbReference>
<evidence type="ECO:0000256" key="2">
    <source>
        <dbReference type="ARBA" id="ARBA00010212"/>
    </source>
</evidence>
<reference evidence="13" key="1">
    <citation type="submission" date="2016-10" db="EMBL/GenBank/DDBJ databases">
        <authorList>
            <person name="Varghese N."/>
        </authorList>
    </citation>
    <scope>NUCLEOTIDE SEQUENCE [LARGE SCALE GENOMIC DNA]</scope>
    <source>
        <strain evidence="13">HL 19</strain>
    </source>
</reference>
<dbReference type="PANTHER" id="PTHR43840">
    <property type="entry name" value="MITOCHONDRIAL METAL TRANSPORTER 1-RELATED"/>
    <property type="match status" value="1"/>
</dbReference>
<feature type="domain" description="Cation efflux protein cytoplasmic" evidence="11">
    <location>
        <begin position="223"/>
        <end position="300"/>
    </location>
</feature>
<comment type="subcellular location">
    <subcellularLocation>
        <location evidence="1">Membrane</location>
        <topology evidence="1">Multi-pass membrane protein</topology>
    </subcellularLocation>
</comment>
<keyword evidence="4" id="KW-0408">Iron</keyword>
<dbReference type="GO" id="GO:0006826">
    <property type="term" value="P:iron ion transport"/>
    <property type="evidence" value="ECO:0007669"/>
    <property type="project" value="UniProtKB-KW"/>
</dbReference>
<dbReference type="InterPro" id="IPR002524">
    <property type="entry name" value="Cation_efflux"/>
</dbReference>
<dbReference type="GO" id="GO:0016020">
    <property type="term" value="C:membrane"/>
    <property type="evidence" value="ECO:0007669"/>
    <property type="project" value="UniProtKB-SubCell"/>
</dbReference>
<evidence type="ECO:0000256" key="6">
    <source>
        <dbReference type="ARBA" id="ARBA00022906"/>
    </source>
</evidence>
<keyword evidence="5 9" id="KW-0812">Transmembrane</keyword>
<dbReference type="OrthoDB" id="9806522at2"/>
<dbReference type="Proteomes" id="UP000183104">
    <property type="component" value="Unassembled WGS sequence"/>
</dbReference>
<dbReference type="SUPFAM" id="SSF161111">
    <property type="entry name" value="Cation efflux protein transmembrane domain-like"/>
    <property type="match status" value="1"/>
</dbReference>
<organism evidence="12 13">
    <name type="scientific">Thiohalorhabdus denitrificans</name>
    <dbReference type="NCBI Taxonomy" id="381306"/>
    <lineage>
        <taxon>Bacteria</taxon>
        <taxon>Pseudomonadati</taxon>
        <taxon>Pseudomonadota</taxon>
        <taxon>Gammaproteobacteria</taxon>
        <taxon>Thiohalorhabdales</taxon>
        <taxon>Thiohalorhabdaceae</taxon>
        <taxon>Thiohalorhabdus</taxon>
    </lineage>
</organism>
<evidence type="ECO:0000256" key="5">
    <source>
        <dbReference type="ARBA" id="ARBA00022692"/>
    </source>
</evidence>
<comment type="similarity">
    <text evidence="2">Belongs to the cation diffusion facilitator (CDF) transporter (TC 2.A.4) family. FieF subfamily.</text>
</comment>
<evidence type="ECO:0000256" key="9">
    <source>
        <dbReference type="SAM" id="Phobius"/>
    </source>
</evidence>
<name>A0A0P9C459_9GAMM</name>
<keyword evidence="4" id="KW-0410">Iron transport</keyword>
<accession>A0A0P9C459</accession>
<keyword evidence="6" id="KW-0864">Zinc transport</keyword>
<keyword evidence="8 9" id="KW-0472">Membrane</keyword>
<evidence type="ECO:0000259" key="10">
    <source>
        <dbReference type="Pfam" id="PF01545"/>
    </source>
</evidence>
<feature type="transmembrane region" description="Helical" evidence="9">
    <location>
        <begin position="24"/>
        <end position="45"/>
    </location>
</feature>
<evidence type="ECO:0000313" key="12">
    <source>
        <dbReference type="EMBL" id="SCX98576.1"/>
    </source>
</evidence>
<gene>
    <name evidence="12" type="ORF">SAMN05661077_0941</name>
</gene>
<feature type="domain" description="Cation efflux protein cytoplasmic" evidence="11">
    <location>
        <begin position="313"/>
        <end position="385"/>
    </location>
</feature>
<dbReference type="GO" id="GO:0008324">
    <property type="term" value="F:monoatomic cation transmembrane transporter activity"/>
    <property type="evidence" value="ECO:0007669"/>
    <property type="project" value="InterPro"/>
</dbReference>
<dbReference type="STRING" id="381306.AN478_10480"/>
<feature type="domain" description="Cation efflux protein transmembrane" evidence="10">
    <location>
        <begin position="27"/>
        <end position="218"/>
    </location>
</feature>
<keyword evidence="6" id="KW-0862">Zinc</keyword>
<dbReference type="InterPro" id="IPR058533">
    <property type="entry name" value="Cation_efflux_TM"/>
</dbReference>
<dbReference type="SUPFAM" id="SSF160240">
    <property type="entry name" value="Cation efflux protein cytoplasmic domain-like"/>
    <property type="match status" value="2"/>
</dbReference>
<dbReference type="RefSeq" id="WP_054966555.1">
    <property type="nucleotide sequence ID" value="NZ_FMUN01000002.1"/>
</dbReference>
<dbReference type="AlphaFoldDB" id="A0A0P9C459"/>
<dbReference type="Gene3D" id="3.30.70.1350">
    <property type="entry name" value="Cation efflux protein, cytoplasmic domain"/>
    <property type="match status" value="2"/>
</dbReference>
<dbReference type="EMBL" id="FMUN01000002">
    <property type="protein sequence ID" value="SCX98576.1"/>
    <property type="molecule type" value="Genomic_DNA"/>
</dbReference>
<evidence type="ECO:0000256" key="4">
    <source>
        <dbReference type="ARBA" id="ARBA00022496"/>
    </source>
</evidence>
<sequence length="400" mass="42787">MTTPEAGPGSAASDPERTAAAQKVTVIGAVTNLVLALVKTVFGVFANSQALIADGLHSLSDLLTDALVLVAVRMGAREPDADHPYGHGRFETLATVVLGLILIGAGLGIAVNAATRLAAGEIALPTWPALVAAAFSIGANEWLFRIQVRIGRKYQASSVVANAWHHRTDALSSVAALVGIAGSMMGLVVLDTVAAVAVASMVIWAGGKLGWDAIKELVDTSLEREEVERLHRQMLRIEGVKAVHGLKTRRMGPEALVDVHVQVPGTVSVSEGHQIAERVRKHLIRSHPDVSEVLVHVDPENDEHGIPLLPNREEIMAEVFRCTEALEHDLAIRDYTVHYLGGRITLELAVEVDASHTLGEAYRIAERLREEIRAQTQAHDVQVHLHVPHGESGETAPSGA</sequence>
<dbReference type="Pfam" id="PF01545">
    <property type="entry name" value="Cation_efflux"/>
    <property type="match status" value="1"/>
</dbReference>
<dbReference type="InterPro" id="IPR027470">
    <property type="entry name" value="Cation_efflux_CTD"/>
</dbReference>
<protein>
    <submittedName>
        <fullName evidence="12">Cation diffusion facilitator family transporter</fullName>
    </submittedName>
</protein>